<evidence type="ECO:0000256" key="1">
    <source>
        <dbReference type="SAM" id="MobiDB-lite"/>
    </source>
</evidence>
<keyword evidence="2" id="KW-0732">Signal</keyword>
<dbReference type="Proteomes" id="UP000243797">
    <property type="component" value="Unassembled WGS sequence"/>
</dbReference>
<keyword evidence="5" id="KW-1185">Reference proteome</keyword>
<dbReference type="EMBL" id="NKHZ01000070">
    <property type="protein sequence ID" value="PNS15572.1"/>
    <property type="molecule type" value="Genomic_DNA"/>
</dbReference>
<dbReference type="InterPro" id="IPR003609">
    <property type="entry name" value="Pan_app"/>
</dbReference>
<dbReference type="AlphaFoldDB" id="A0A2K1QKW0"/>
<feature type="chain" id="PRO_5014459084" description="Apple domain-containing protein" evidence="2">
    <location>
        <begin position="28"/>
        <end position="1215"/>
    </location>
</feature>
<feature type="domain" description="Apple" evidence="3">
    <location>
        <begin position="219"/>
        <end position="292"/>
    </location>
</feature>
<sequence length="1215" mass="128135">MAKGSFQSGFMMLCLTILVVLAAAVRAAEIKVTDDTKHTVYVAAGNTSLDRHDLCHLRGTRSPSVLYSEQPYTGSILSTSVTTEKTVVLLEDSSRLASVTCSDDKTSLILDFTDSEAFQVAAGWSADDLVLVTRHAGCNPSKERGLFEVTGITPNSRDNSIAFTTTTSTWKTIGGQMAITMQTLERRDSVAIGLITSHEKRAVTSPKTCTVIRPKGYICERIGSLTNPARLRAPLVTANKATCRDLCLANPKCISFGYRSDSKLCALFTRGLREQGFTAKATAGMVVYNRRCFSCRTATTSKSASTSRRTSSTKTPASVSTTPSQRTPTTTSSTLAVTTTRSTIGLPSLVTTTSRLTSTIPGLLTTTPALTTTIIKLTTTTSTITTSTSTLPSTTSELTTTTSKTTTSIPIVSTVPTSSTTTTIDLKSLPVTLDEKQLAMATSILAAMTTNSAGYAMGTLSSGTSTIEVVAPTANAEDVSQQATLENELQKAGLTPFSTVFSQLTDILDTASGASSDASQFDTDESLVERSVELKTPKAKRALAKRGFWDDFLTGFKMSFCNEIVTAILEVAEGVCTAISSVETIICLATGCYKGSPKLPPVEYNIETTGALGLPGFKGTGYVKKTTNSVVSCPDCNMSLTNLKIKGTIVLDMKYMSLIDGTWDVSHDFVQNLDINVVTFGADQSSWSYAMSTLTLNKIEVSGVFTITPQLTLGFGINWAASAPAYMSLKRKVVLDGSDMKIRPFIYGSNNYDSWKPSVSTTEPTFDGDTTASMSAFLQSSTTLDIKLYGVTTRSMEITTSTRFGASGGLVTVAKAGRAPCPGGAYQVVKYTDTKHTMETPGDGLKVLFSQAEPLAPQCITVAMQPLKPAEFSAFAKLSKAGAFCTSLNSYTPSTVKATSTSVQVIPSVVITVTGDGTTTITPPAFTTTVTTTSSVVTSPASAPTARVKRSFGNASHAVAFSNSQQKGQLAKRAAIPTPIIVATWVPQQVTSACSRIATGATTSTSTTTTTTTSGTSTSTVQATDTAATPTSTSTSIIYVPASAPTDAITDKTFSTQNWLYTAGASRVCLKVSKSAFSNIAYTSCINNDIPANQSSRSNILGGSLAPQTVNMAATFLTTLTGLSPGWTYKFAVATGAHADSANCLVQYGLGEEVFGFFTPTTDWTSDIFPGKSSGLLSVVAARDTQVLSISMTCPTLGDDVTFRMPVLLGPYVNT</sequence>
<dbReference type="InterPro" id="IPR054293">
    <property type="entry name" value="DUF7029"/>
</dbReference>
<dbReference type="SUPFAM" id="SSF57414">
    <property type="entry name" value="Hairpin loop containing domain-like"/>
    <property type="match status" value="1"/>
</dbReference>
<dbReference type="Gene3D" id="3.50.4.10">
    <property type="entry name" value="Hepatocyte Growth Factor"/>
    <property type="match status" value="1"/>
</dbReference>
<dbReference type="OrthoDB" id="3946768at2759"/>
<organism evidence="4 5">
    <name type="scientific">Sphaceloma murrayae</name>
    <dbReference type="NCBI Taxonomy" id="2082308"/>
    <lineage>
        <taxon>Eukaryota</taxon>
        <taxon>Fungi</taxon>
        <taxon>Dikarya</taxon>
        <taxon>Ascomycota</taxon>
        <taxon>Pezizomycotina</taxon>
        <taxon>Dothideomycetes</taxon>
        <taxon>Dothideomycetidae</taxon>
        <taxon>Myriangiales</taxon>
        <taxon>Elsinoaceae</taxon>
        <taxon>Sphaceloma</taxon>
    </lineage>
</organism>
<accession>A0A2K1QKW0</accession>
<evidence type="ECO:0000259" key="3">
    <source>
        <dbReference type="PROSITE" id="PS50948"/>
    </source>
</evidence>
<evidence type="ECO:0000313" key="4">
    <source>
        <dbReference type="EMBL" id="PNS15572.1"/>
    </source>
</evidence>
<dbReference type="InParanoid" id="A0A2K1QKW0"/>
<evidence type="ECO:0000256" key="2">
    <source>
        <dbReference type="SAM" id="SignalP"/>
    </source>
</evidence>
<dbReference type="Pfam" id="PF22974">
    <property type="entry name" value="DUF7029"/>
    <property type="match status" value="1"/>
</dbReference>
<evidence type="ECO:0000313" key="5">
    <source>
        <dbReference type="Proteomes" id="UP000243797"/>
    </source>
</evidence>
<feature type="region of interest" description="Disordered" evidence="1">
    <location>
        <begin position="1001"/>
        <end position="1027"/>
    </location>
</feature>
<gene>
    <name evidence="4" type="ORF">CAC42_831</name>
</gene>
<protein>
    <recommendedName>
        <fullName evidence="3">Apple domain-containing protein</fullName>
    </recommendedName>
</protein>
<proteinExistence type="predicted"/>
<dbReference type="Pfam" id="PF00024">
    <property type="entry name" value="PAN_1"/>
    <property type="match status" value="1"/>
</dbReference>
<feature type="region of interest" description="Disordered" evidence="1">
    <location>
        <begin position="304"/>
        <end position="335"/>
    </location>
</feature>
<comment type="caution">
    <text evidence="4">The sequence shown here is derived from an EMBL/GenBank/DDBJ whole genome shotgun (WGS) entry which is preliminary data.</text>
</comment>
<dbReference type="PROSITE" id="PS50948">
    <property type="entry name" value="PAN"/>
    <property type="match status" value="1"/>
</dbReference>
<name>A0A2K1QKW0_9PEZI</name>
<reference evidence="4 5" key="1">
    <citation type="submission" date="2017-06" db="EMBL/GenBank/DDBJ databases">
        <title>Draft genome sequence of a variant of Elsinoe murrayae.</title>
        <authorList>
            <person name="Cheng Q."/>
        </authorList>
    </citation>
    <scope>NUCLEOTIDE SEQUENCE [LARGE SCALE GENOMIC DNA]</scope>
    <source>
        <strain evidence="4 5">CQ-2017a</strain>
    </source>
</reference>
<feature type="signal peptide" evidence="2">
    <location>
        <begin position="1"/>
        <end position="27"/>
    </location>
</feature>
<dbReference type="STRING" id="2082308.A0A2K1QKW0"/>